<dbReference type="Gene3D" id="3.40.640.10">
    <property type="entry name" value="Type I PLP-dependent aspartate aminotransferase-like (Major domain)"/>
    <property type="match status" value="1"/>
</dbReference>
<dbReference type="PANTHER" id="PTHR46577:SF1">
    <property type="entry name" value="HTH-TYPE TRANSCRIPTIONAL REGULATORY PROTEIN GABR"/>
    <property type="match status" value="1"/>
</dbReference>
<keyword evidence="4" id="KW-0238">DNA-binding</keyword>
<dbReference type="EMBL" id="BSPO01000003">
    <property type="protein sequence ID" value="GLS83849.1"/>
    <property type="molecule type" value="Genomic_DNA"/>
</dbReference>
<reference evidence="7 9" key="1">
    <citation type="journal article" date="2014" name="Int. J. Syst. Evol. Microbiol.">
        <title>Complete genome sequence of Corynebacterium casei LMG S-19264T (=DSM 44701T), isolated from a smear-ripened cheese.</title>
        <authorList>
            <consortium name="US DOE Joint Genome Institute (JGI-PGF)"/>
            <person name="Walter F."/>
            <person name="Albersmeier A."/>
            <person name="Kalinowski J."/>
            <person name="Ruckert C."/>
        </authorList>
    </citation>
    <scope>NUCLEOTIDE SEQUENCE [LARGE SCALE GENOMIC DNA]</scope>
    <source>
        <strain evidence="7 9">NBRC 112785</strain>
    </source>
</reference>
<feature type="domain" description="HTH gntR-type" evidence="6">
    <location>
        <begin position="14"/>
        <end position="82"/>
    </location>
</feature>
<reference evidence="7" key="2">
    <citation type="submission" date="2023-01" db="EMBL/GenBank/DDBJ databases">
        <title>Draft genome sequence of Paraferrimonas haliotis strain NBRC 112785.</title>
        <authorList>
            <person name="Sun Q."/>
            <person name="Mori K."/>
        </authorList>
    </citation>
    <scope>NUCLEOTIDE SEQUENCE</scope>
    <source>
        <strain evidence="7">NBRC 112785</strain>
    </source>
</reference>
<dbReference type="InterPro" id="IPR000524">
    <property type="entry name" value="Tscrpt_reg_HTH_GntR"/>
</dbReference>
<dbReference type="PROSITE" id="PS50949">
    <property type="entry name" value="HTH_GNTR"/>
    <property type="match status" value="1"/>
</dbReference>
<sequence>MYRQLIHIDPNSSDSLQQQIRQKLVEGILIGAIEPNQKLPSSRRLAQELQVSRNTIVLVYQTLKDEGYLVTRERSGIFVNDQLKQGSLLSVAKESELITKTTKRLSKSKFSGAVALTGNGSAASNWQEFPYPFIDGKYDTELYPTKEWREALLKASTSSEIYQWSSTQGLEDDPLLLDEIRNKILPRRGIQAGRNEILITSGSQQALFLLCELLVSSRSRVAVEEPGYPEIRQLIQRKGAGMRHQTVDAQGMVIDDDLADCDLVYCTPSHQTPTSVTMSMARRDQLLSQAHQQDFLIVEDDFEFESNFLGQPHPALRSLDSHNRVVYLSCLSKVLVAGVQIGFIVAAPQVIDELKKLRKLIARHPPLLNQRAVAYFLALGHYDAYMMQLHKTFFERWLTLREALNIYLPDSIDTGPIEGGTAYWIVGPEQLDGEHLREQASAQGILIEPVKRYFSSPTYPTNCFRMGVTSIREQNIREGVRKLAKLIFELTSKYDEKLSNAKGKLLSHQELQSLLPNSTLKCQMVYGVSCTIELLEDGTMLGRTSGKGKEEDVGKWWIEDGRYYRQWQLWGYAEVGSFYVIKDGSEIKWFDENYRLIRQLEFYGAGLETAKSADEET</sequence>
<dbReference type="Pfam" id="PF00155">
    <property type="entry name" value="Aminotran_1_2"/>
    <property type="match status" value="1"/>
</dbReference>
<evidence type="ECO:0000256" key="3">
    <source>
        <dbReference type="ARBA" id="ARBA00023015"/>
    </source>
</evidence>
<evidence type="ECO:0000313" key="9">
    <source>
        <dbReference type="Proteomes" id="UP001157439"/>
    </source>
</evidence>
<dbReference type="PRINTS" id="PR00035">
    <property type="entry name" value="HTHGNTR"/>
</dbReference>
<keyword evidence="2" id="KW-0663">Pyridoxal phosphate</keyword>
<evidence type="ECO:0000259" key="6">
    <source>
        <dbReference type="PROSITE" id="PS50949"/>
    </source>
</evidence>
<dbReference type="CDD" id="cd00609">
    <property type="entry name" value="AAT_like"/>
    <property type="match status" value="1"/>
</dbReference>
<dbReference type="GO" id="GO:0030170">
    <property type="term" value="F:pyridoxal phosphate binding"/>
    <property type="evidence" value="ECO:0007669"/>
    <property type="project" value="InterPro"/>
</dbReference>
<dbReference type="GO" id="GO:0003700">
    <property type="term" value="F:DNA-binding transcription factor activity"/>
    <property type="evidence" value="ECO:0007669"/>
    <property type="project" value="InterPro"/>
</dbReference>
<dbReference type="SUPFAM" id="SSF53383">
    <property type="entry name" value="PLP-dependent transferases"/>
    <property type="match status" value="1"/>
</dbReference>
<dbReference type="InterPro" id="IPR051446">
    <property type="entry name" value="HTH_trans_reg/aminotransferase"/>
</dbReference>
<accession>A0AA37TM14</accession>
<dbReference type="GO" id="GO:0003677">
    <property type="term" value="F:DNA binding"/>
    <property type="evidence" value="ECO:0007669"/>
    <property type="project" value="UniProtKB-KW"/>
</dbReference>
<proteinExistence type="inferred from homology"/>
<keyword evidence="3" id="KW-0805">Transcription regulation</keyword>
<dbReference type="Proteomes" id="UP001157439">
    <property type="component" value="Unassembled WGS sequence"/>
</dbReference>
<evidence type="ECO:0000313" key="7">
    <source>
        <dbReference type="EMBL" id="GLS83849.1"/>
    </source>
</evidence>
<dbReference type="InterPro" id="IPR015424">
    <property type="entry name" value="PyrdxlP-dep_Trfase"/>
</dbReference>
<organism evidence="7 9">
    <name type="scientific">Paraferrimonas haliotis</name>
    <dbReference type="NCBI Taxonomy" id="2013866"/>
    <lineage>
        <taxon>Bacteria</taxon>
        <taxon>Pseudomonadati</taxon>
        <taxon>Pseudomonadota</taxon>
        <taxon>Gammaproteobacteria</taxon>
        <taxon>Alteromonadales</taxon>
        <taxon>Ferrimonadaceae</taxon>
        <taxon>Paraferrimonas</taxon>
    </lineage>
</organism>
<dbReference type="RefSeq" id="WP_095498530.1">
    <property type="nucleotide sequence ID" value="NZ_BSPO01000003.1"/>
</dbReference>
<evidence type="ECO:0000256" key="4">
    <source>
        <dbReference type="ARBA" id="ARBA00023125"/>
    </source>
</evidence>
<evidence type="ECO:0000256" key="5">
    <source>
        <dbReference type="ARBA" id="ARBA00023163"/>
    </source>
</evidence>
<protein>
    <submittedName>
        <fullName evidence="7">GntR family transcriptional regulator</fullName>
    </submittedName>
</protein>
<dbReference type="Gene3D" id="1.10.10.10">
    <property type="entry name" value="Winged helix-like DNA-binding domain superfamily/Winged helix DNA-binding domain"/>
    <property type="match status" value="1"/>
</dbReference>
<evidence type="ECO:0000313" key="8">
    <source>
        <dbReference type="EMBL" id="GLS83976.1"/>
    </source>
</evidence>
<dbReference type="SMART" id="SM00345">
    <property type="entry name" value="HTH_GNTR"/>
    <property type="match status" value="1"/>
</dbReference>
<dbReference type="InterPro" id="IPR004839">
    <property type="entry name" value="Aminotransferase_I/II_large"/>
</dbReference>
<comment type="caution">
    <text evidence="7">The sequence shown here is derived from an EMBL/GenBank/DDBJ whole genome shotgun (WGS) entry which is preliminary data.</text>
</comment>
<dbReference type="InterPro" id="IPR015421">
    <property type="entry name" value="PyrdxlP-dep_Trfase_major"/>
</dbReference>
<comment type="similarity">
    <text evidence="1">In the C-terminal section; belongs to the class-I pyridoxal-phosphate-dependent aminotransferase family.</text>
</comment>
<dbReference type="CDD" id="cd07377">
    <property type="entry name" value="WHTH_GntR"/>
    <property type="match status" value="1"/>
</dbReference>
<dbReference type="AlphaFoldDB" id="A0AA37TM14"/>
<gene>
    <name evidence="7" type="ORF">GCM10007894_18260</name>
    <name evidence="8" type="ORF">GCM10007894_19530</name>
</gene>
<evidence type="ECO:0000256" key="1">
    <source>
        <dbReference type="ARBA" id="ARBA00005384"/>
    </source>
</evidence>
<dbReference type="InterPro" id="IPR036390">
    <property type="entry name" value="WH_DNA-bd_sf"/>
</dbReference>
<keyword evidence="5" id="KW-0804">Transcription</keyword>
<dbReference type="PANTHER" id="PTHR46577">
    <property type="entry name" value="HTH-TYPE TRANSCRIPTIONAL REGULATORY PROTEIN GABR"/>
    <property type="match status" value="1"/>
</dbReference>
<evidence type="ECO:0000256" key="2">
    <source>
        <dbReference type="ARBA" id="ARBA00022898"/>
    </source>
</evidence>
<dbReference type="Pfam" id="PF00392">
    <property type="entry name" value="GntR"/>
    <property type="match status" value="1"/>
</dbReference>
<dbReference type="EMBL" id="BSPO01000003">
    <property type="protein sequence ID" value="GLS83976.1"/>
    <property type="molecule type" value="Genomic_DNA"/>
</dbReference>
<dbReference type="InterPro" id="IPR036388">
    <property type="entry name" value="WH-like_DNA-bd_sf"/>
</dbReference>
<dbReference type="SUPFAM" id="SSF46785">
    <property type="entry name" value="Winged helix' DNA-binding domain"/>
    <property type="match status" value="1"/>
</dbReference>
<keyword evidence="9" id="KW-1185">Reference proteome</keyword>
<name>A0AA37TM14_9GAMM</name>